<feature type="transmembrane region" description="Helical" evidence="1">
    <location>
        <begin position="35"/>
        <end position="57"/>
    </location>
</feature>
<organism evidence="2 3">
    <name type="scientific">Kroppenstedtia pulmonis</name>
    <dbReference type="NCBI Taxonomy" id="1380685"/>
    <lineage>
        <taxon>Bacteria</taxon>
        <taxon>Bacillati</taxon>
        <taxon>Bacillota</taxon>
        <taxon>Bacilli</taxon>
        <taxon>Bacillales</taxon>
        <taxon>Thermoactinomycetaceae</taxon>
        <taxon>Kroppenstedtia</taxon>
    </lineage>
</organism>
<evidence type="ECO:0000313" key="3">
    <source>
        <dbReference type="Proteomes" id="UP000503088"/>
    </source>
</evidence>
<keyword evidence="1" id="KW-1133">Transmembrane helix</keyword>
<feature type="transmembrane region" description="Helical" evidence="1">
    <location>
        <begin position="9"/>
        <end position="29"/>
    </location>
</feature>
<reference evidence="2 3" key="1">
    <citation type="submission" date="2020-01" db="EMBL/GenBank/DDBJ databases">
        <authorList>
            <person name="Gulvik C.A."/>
            <person name="Batra D.G."/>
        </authorList>
    </citation>
    <scope>NUCLEOTIDE SEQUENCE [LARGE SCALE GENOMIC DNA]</scope>
    <source>
        <strain evidence="2 3">W9323</strain>
    </source>
</reference>
<dbReference type="RefSeq" id="WP_173221971.1">
    <property type="nucleotide sequence ID" value="NZ_CP048104.1"/>
</dbReference>
<accession>A0A7D4BVV2</accession>
<name>A0A7D4BVV2_9BACL</name>
<feature type="transmembrane region" description="Helical" evidence="1">
    <location>
        <begin position="95"/>
        <end position="113"/>
    </location>
</feature>
<sequence length="125" mass="14253">MKETIKRKLFSAFVTWVYTTIILGLSSVYESEMMFFWLTGSIISPLFILGIGVPVSLISDWITKNNPPFRPLIAFMIHTGPISTFIAYHTGYREIISFAAIFYTSIATVFWAADEYYRKKTSGAQ</sequence>
<dbReference type="Proteomes" id="UP000503088">
    <property type="component" value="Chromosome"/>
</dbReference>
<evidence type="ECO:0000313" key="2">
    <source>
        <dbReference type="EMBL" id="QKG84353.1"/>
    </source>
</evidence>
<dbReference type="EMBL" id="CP048104">
    <property type="protein sequence ID" value="QKG84353.1"/>
    <property type="molecule type" value="Genomic_DNA"/>
</dbReference>
<gene>
    <name evidence="2" type="ORF">GXN76_07595</name>
</gene>
<keyword evidence="3" id="KW-1185">Reference proteome</keyword>
<dbReference type="KEGG" id="kpul:GXN76_07595"/>
<feature type="transmembrane region" description="Helical" evidence="1">
    <location>
        <begin position="69"/>
        <end position="89"/>
    </location>
</feature>
<proteinExistence type="predicted"/>
<evidence type="ECO:0000256" key="1">
    <source>
        <dbReference type="SAM" id="Phobius"/>
    </source>
</evidence>
<protein>
    <submittedName>
        <fullName evidence="2">Uncharacterized protein</fullName>
    </submittedName>
</protein>
<dbReference type="AlphaFoldDB" id="A0A7D4BVV2"/>
<keyword evidence="1" id="KW-0472">Membrane</keyword>
<keyword evidence="1" id="KW-0812">Transmembrane</keyword>